<evidence type="ECO:0000313" key="2">
    <source>
        <dbReference type="Proteomes" id="UP000185491"/>
    </source>
</evidence>
<sequence length="67" mass="7272">MSRIRLGGADVYVNHNPPREVALRIETENAISCSETEVLLTPEEAARVISALSIEIDVALEDPDPNA</sequence>
<accession>A0A1L7D3R0</accession>
<dbReference type="AlphaFoldDB" id="A0A1L7D3R0"/>
<evidence type="ECO:0000313" key="1">
    <source>
        <dbReference type="EMBL" id="APT92713.1"/>
    </source>
</evidence>
<organism evidence="1 2">
    <name type="scientific">Corynebacterium phocae</name>
    <dbReference type="NCBI Taxonomy" id="161895"/>
    <lineage>
        <taxon>Bacteria</taxon>
        <taxon>Bacillati</taxon>
        <taxon>Actinomycetota</taxon>
        <taxon>Actinomycetes</taxon>
        <taxon>Mycobacteriales</taxon>
        <taxon>Corynebacteriaceae</taxon>
        <taxon>Corynebacterium</taxon>
    </lineage>
</organism>
<gene>
    <name evidence="1" type="ORF">CPHO_07210</name>
</gene>
<dbReference type="STRING" id="161895.CPHO_07210"/>
<protein>
    <submittedName>
        <fullName evidence="1">Uncharacterized protein</fullName>
    </submittedName>
</protein>
<dbReference type="EMBL" id="CP009249">
    <property type="protein sequence ID" value="APT92713.1"/>
    <property type="molecule type" value="Genomic_DNA"/>
</dbReference>
<dbReference type="KEGG" id="cpho:CPHO_07210"/>
<proteinExistence type="predicted"/>
<keyword evidence="2" id="KW-1185">Reference proteome</keyword>
<dbReference type="Proteomes" id="UP000185491">
    <property type="component" value="Chromosome"/>
</dbReference>
<reference evidence="1 2" key="1">
    <citation type="submission" date="2014-08" db="EMBL/GenBank/DDBJ databases">
        <title>Complete genome sequence of Corynebacterium phocae M408/89/1(T)(=DSM 44612(T)), isolated from the common seal (Phoca vitulina).</title>
        <authorList>
            <person name="Ruckert C."/>
            <person name="Albersmeier A."/>
            <person name="Winkler A."/>
            <person name="Kalinowski J."/>
        </authorList>
    </citation>
    <scope>NUCLEOTIDE SEQUENCE [LARGE SCALE GENOMIC DNA]</scope>
    <source>
        <strain evidence="1 2">M408/89/1</strain>
    </source>
</reference>
<name>A0A1L7D3R0_9CORY</name>